<reference evidence="3 4" key="1">
    <citation type="submission" date="2016-04" db="EMBL/GenBank/DDBJ databases">
        <title>A degradative enzymes factory behind the ericoid mycorrhizal symbiosis.</title>
        <authorList>
            <consortium name="DOE Joint Genome Institute"/>
            <person name="Martino E."/>
            <person name="Morin E."/>
            <person name="Grelet G."/>
            <person name="Kuo A."/>
            <person name="Kohler A."/>
            <person name="Daghino S."/>
            <person name="Barry K."/>
            <person name="Choi C."/>
            <person name="Cichocki N."/>
            <person name="Clum A."/>
            <person name="Copeland A."/>
            <person name="Hainaut M."/>
            <person name="Haridas S."/>
            <person name="Labutti K."/>
            <person name="Lindquist E."/>
            <person name="Lipzen A."/>
            <person name="Khouja H.-R."/>
            <person name="Murat C."/>
            <person name="Ohm R."/>
            <person name="Olson A."/>
            <person name="Spatafora J."/>
            <person name="Veneault-Fourrey C."/>
            <person name="Henrissat B."/>
            <person name="Grigoriev I."/>
            <person name="Martin F."/>
            <person name="Perotto S."/>
        </authorList>
    </citation>
    <scope>NUCLEOTIDE SEQUENCE [LARGE SCALE GENOMIC DNA]</scope>
    <source>
        <strain evidence="3 4">F</strain>
    </source>
</reference>
<feature type="chain" id="PRO_5014367449" evidence="2">
    <location>
        <begin position="21"/>
        <end position="233"/>
    </location>
</feature>
<dbReference type="EMBL" id="KZ613980">
    <property type="protein sequence ID" value="PMD28945.1"/>
    <property type="molecule type" value="Genomic_DNA"/>
</dbReference>
<dbReference type="Proteomes" id="UP000235786">
    <property type="component" value="Unassembled WGS sequence"/>
</dbReference>
<accession>A0A2J6QRQ8</accession>
<gene>
    <name evidence="3" type="ORF">L207DRAFT_574567</name>
</gene>
<evidence type="ECO:0000256" key="1">
    <source>
        <dbReference type="SAM" id="MobiDB-lite"/>
    </source>
</evidence>
<name>A0A2J6QRQ8_HYAVF</name>
<proteinExistence type="predicted"/>
<feature type="compositionally biased region" description="Polar residues" evidence="1">
    <location>
        <begin position="67"/>
        <end position="78"/>
    </location>
</feature>
<feature type="compositionally biased region" description="Acidic residues" evidence="1">
    <location>
        <begin position="201"/>
        <end position="211"/>
    </location>
</feature>
<feature type="compositionally biased region" description="Basic and acidic residues" evidence="1">
    <location>
        <begin position="79"/>
        <end position="93"/>
    </location>
</feature>
<feature type="compositionally biased region" description="Polar residues" evidence="1">
    <location>
        <begin position="182"/>
        <end position="193"/>
    </location>
</feature>
<feature type="signal peptide" evidence="2">
    <location>
        <begin position="1"/>
        <end position="20"/>
    </location>
</feature>
<dbReference type="AlphaFoldDB" id="A0A2J6QRQ8"/>
<feature type="region of interest" description="Disordered" evidence="1">
    <location>
        <begin position="46"/>
        <end position="233"/>
    </location>
</feature>
<evidence type="ECO:0000313" key="4">
    <source>
        <dbReference type="Proteomes" id="UP000235786"/>
    </source>
</evidence>
<evidence type="ECO:0000313" key="3">
    <source>
        <dbReference type="EMBL" id="PMD28945.1"/>
    </source>
</evidence>
<keyword evidence="2" id="KW-0732">Signal</keyword>
<evidence type="ECO:0000256" key="2">
    <source>
        <dbReference type="SAM" id="SignalP"/>
    </source>
</evidence>
<keyword evidence="4" id="KW-1185">Reference proteome</keyword>
<feature type="compositionally biased region" description="Polar residues" evidence="1">
    <location>
        <begin position="219"/>
        <end position="233"/>
    </location>
</feature>
<sequence length="233" mass="25543">MPSLSKIILLCGLLLSGALSLPLASEDVELTARNNGWHYNSNSADPITRGSKRDTEEVELEARNNGWHYNSNSATDLTRGSKREAEAEPEARNTLETIPVAQADFAKRSPGGAHAGSGGHHKREAEDAELEARNNGWHYNSNSADPITRGSKREEGEEPVEVVTEATNESVDEEVEKRNNGWHYSSNSGTGVTRGSKRDETDESSEVVEEDVEKRNNGWHYNSNSAEPITRGS</sequence>
<dbReference type="OrthoDB" id="10635827at2759"/>
<organism evidence="3 4">
    <name type="scientific">Hyaloscypha variabilis (strain UAMH 11265 / GT02V1 / F)</name>
    <name type="common">Meliniomyces variabilis</name>
    <dbReference type="NCBI Taxonomy" id="1149755"/>
    <lineage>
        <taxon>Eukaryota</taxon>
        <taxon>Fungi</taxon>
        <taxon>Dikarya</taxon>
        <taxon>Ascomycota</taxon>
        <taxon>Pezizomycotina</taxon>
        <taxon>Leotiomycetes</taxon>
        <taxon>Helotiales</taxon>
        <taxon>Hyaloscyphaceae</taxon>
        <taxon>Hyaloscypha</taxon>
        <taxon>Hyaloscypha variabilis</taxon>
    </lineage>
</organism>
<protein>
    <submittedName>
        <fullName evidence="3">Uncharacterized protein</fullName>
    </submittedName>
</protein>